<keyword evidence="2" id="KW-1185">Reference proteome</keyword>
<dbReference type="Proteomes" id="UP000255697">
    <property type="component" value="Segment"/>
</dbReference>
<reference evidence="2" key="1">
    <citation type="submission" date="2018-06" db="EMBL/GenBank/DDBJ databases">
        <title>Whole genome analysis of phage vB_ApiM_fHyAci03 infecting Acinetobacter pittii.</title>
        <authorList>
            <person name="Kiljunen S."/>
            <person name="Wicklund A."/>
            <person name="Skurnik M."/>
        </authorList>
    </citation>
    <scope>NUCLEOTIDE SEQUENCE [LARGE SCALE GENOMIC DNA]</scope>
</reference>
<sequence length="62" mass="6292">MKTELKSKVSDNFKKNPKATMSLAAIALAAIAAAVGTLTGAVEPETAMALFSKVLSALTLGV</sequence>
<name>A0A345AUL6_9CAUD</name>
<dbReference type="EMBL" id="MH460829">
    <property type="protein sequence ID" value="AXF40599.1"/>
    <property type="molecule type" value="Genomic_DNA"/>
</dbReference>
<accession>A0A345AUL6</accession>
<gene>
    <name evidence="1" type="ORF">Ac3_030</name>
</gene>
<protein>
    <submittedName>
        <fullName evidence="1">Uncharacterized protein</fullName>
    </submittedName>
</protein>
<proteinExistence type="predicted"/>
<evidence type="ECO:0000313" key="1">
    <source>
        <dbReference type="EMBL" id="AXF40599.1"/>
    </source>
</evidence>
<organism evidence="1 2">
    <name type="scientific">Acinetobacter phage vB_ApiM_fHyAci03</name>
    <dbReference type="NCBI Taxonomy" id="2269366"/>
    <lineage>
        <taxon>Viruses</taxon>
        <taxon>Duplodnaviria</taxon>
        <taxon>Heunggongvirae</taxon>
        <taxon>Uroviricota</taxon>
        <taxon>Caudoviricetes</taxon>
        <taxon>Pantevenvirales</taxon>
        <taxon>Straboviridae</taxon>
        <taxon>Twarogvirinae</taxon>
        <taxon>Lazarusvirus</taxon>
        <taxon>Lazarusvirus fhyacithree</taxon>
    </lineage>
</organism>
<evidence type="ECO:0000313" key="2">
    <source>
        <dbReference type="Proteomes" id="UP000255697"/>
    </source>
</evidence>